<sequence>MSGEYWKKEFLREKMTIIKSAQIIDGTGKPPFRADVLLKDDKISAIGSFPNKKADTVINGLGYYLVPGFIDVNTDSDHYLSLFTNPSQKDFLLQGVTTIIGGHCGSSLAPLLYGTLESIRKWTDINQINVDWHTIAELFKTLGQVKLGVNFGTLAGHSTIRRALIGEDLRDLTESELKIFQRILNQALEEGALGFSTGLGYAHSRLVPYNEIKALLPIVAKRGGVYTTHLRDETNGLLSSINETIKIARETGVKTLISHLRPLVGYEKEFENGLKLLEKSATDLNLHFDTYPFDTSIVPIYTLLPLWAQNGGLEIMAANLSDPSIKNRIIPELPNLKENDLVVAQAIGNDYLVGKTLGEFAANRNLDLKSGLLELMTVANLKALIFYKNVNLELVIKSLTSEKALLASNAASLEESDKYIKHERGYNTFPRYLEINKTIPLETAIKKITLIPAEKFNLRGRGVIKEGNFADLALISDNKIQQVLVSGQIAVSEGKSRNIAAGRILRGRG</sequence>
<organism evidence="1 2">
    <name type="scientific">Candidatus Harrisonbacteria bacterium RIFCSPLOWO2_01_FULL_44_18</name>
    <dbReference type="NCBI Taxonomy" id="1798407"/>
    <lineage>
        <taxon>Bacteria</taxon>
        <taxon>Candidatus Harrisoniibacteriota</taxon>
    </lineage>
</organism>
<dbReference type="AlphaFoldDB" id="A0A1G1ZQI0"/>
<dbReference type="Gene3D" id="2.30.40.10">
    <property type="entry name" value="Urease, subunit C, domain 1"/>
    <property type="match status" value="1"/>
</dbReference>
<evidence type="ECO:0000313" key="2">
    <source>
        <dbReference type="Proteomes" id="UP000177942"/>
    </source>
</evidence>
<dbReference type="EMBL" id="MHJJ01000005">
    <property type="protein sequence ID" value="OGY66010.1"/>
    <property type="molecule type" value="Genomic_DNA"/>
</dbReference>
<name>A0A1G1ZQI0_9BACT</name>
<dbReference type="SUPFAM" id="SSF51556">
    <property type="entry name" value="Metallo-dependent hydrolases"/>
    <property type="match status" value="1"/>
</dbReference>
<comment type="caution">
    <text evidence="1">The sequence shown here is derived from an EMBL/GenBank/DDBJ whole genome shotgun (WGS) entry which is preliminary data.</text>
</comment>
<dbReference type="Gene3D" id="3.20.20.140">
    <property type="entry name" value="Metal-dependent hydrolases"/>
    <property type="match status" value="2"/>
</dbReference>
<proteinExistence type="predicted"/>
<reference evidence="1 2" key="1">
    <citation type="journal article" date="2016" name="Nat. Commun.">
        <title>Thousands of microbial genomes shed light on interconnected biogeochemical processes in an aquifer system.</title>
        <authorList>
            <person name="Anantharaman K."/>
            <person name="Brown C.T."/>
            <person name="Hug L.A."/>
            <person name="Sharon I."/>
            <person name="Castelle C.J."/>
            <person name="Probst A.J."/>
            <person name="Thomas B.C."/>
            <person name="Singh A."/>
            <person name="Wilkins M.J."/>
            <person name="Karaoz U."/>
            <person name="Brodie E.L."/>
            <person name="Williams K.H."/>
            <person name="Hubbard S.S."/>
            <person name="Banfield J.F."/>
        </authorList>
    </citation>
    <scope>NUCLEOTIDE SEQUENCE [LARGE SCALE GENOMIC DNA]</scope>
</reference>
<evidence type="ECO:0008006" key="3">
    <source>
        <dbReference type="Google" id="ProtNLM"/>
    </source>
</evidence>
<evidence type="ECO:0000313" key="1">
    <source>
        <dbReference type="EMBL" id="OGY66010.1"/>
    </source>
</evidence>
<dbReference type="InterPro" id="IPR011059">
    <property type="entry name" value="Metal-dep_hydrolase_composite"/>
</dbReference>
<dbReference type="PANTHER" id="PTHR43135:SF3">
    <property type="entry name" value="ALPHA-D-RIBOSE 1-METHYLPHOSPHONATE 5-TRIPHOSPHATE DIPHOSPHATASE"/>
    <property type="match status" value="1"/>
</dbReference>
<dbReference type="SUPFAM" id="SSF51338">
    <property type="entry name" value="Composite domain of metallo-dependent hydrolases"/>
    <property type="match status" value="1"/>
</dbReference>
<dbReference type="Proteomes" id="UP000177942">
    <property type="component" value="Unassembled WGS sequence"/>
</dbReference>
<dbReference type="InterPro" id="IPR051781">
    <property type="entry name" value="Metallo-dep_Hydrolase"/>
</dbReference>
<protein>
    <recommendedName>
        <fullName evidence="3">Amidohydrolase-related domain-containing protein</fullName>
    </recommendedName>
</protein>
<dbReference type="GO" id="GO:0016810">
    <property type="term" value="F:hydrolase activity, acting on carbon-nitrogen (but not peptide) bonds"/>
    <property type="evidence" value="ECO:0007669"/>
    <property type="project" value="InterPro"/>
</dbReference>
<dbReference type="STRING" id="1798407.A3A16_01335"/>
<gene>
    <name evidence="1" type="ORF">A3A16_01335</name>
</gene>
<accession>A0A1G1ZQI0</accession>
<dbReference type="PANTHER" id="PTHR43135">
    <property type="entry name" value="ALPHA-D-RIBOSE 1-METHYLPHOSPHONATE 5-TRIPHOSPHATE DIPHOSPHATASE"/>
    <property type="match status" value="1"/>
</dbReference>
<dbReference type="InterPro" id="IPR032466">
    <property type="entry name" value="Metal_Hydrolase"/>
</dbReference>